<dbReference type="OrthoDB" id="2365040at2"/>
<dbReference type="Pfam" id="PF20585">
    <property type="entry name" value="Pectate_lyase_5"/>
    <property type="match status" value="1"/>
</dbReference>
<protein>
    <recommendedName>
        <fullName evidence="3">WxL domain-containing protein</fullName>
    </recommendedName>
</protein>
<sequence>MKKNRWMLIVFLFFFVLLVEGKKVKAVSGVETIPSLTQKQTALKKKQFGSLPNLKEFSLDSQGTGIVAYNFGKSMEDIKALNGDEQAAKEMILYESGATGYSLMGDVTDEIQVGDLGDLFSTSSNDLAEHHITLTVPAEYSGTGKELSTDVIIYTGKVAKPTTWKELDKALLAKDVTVIEVQGNMINTINTNSNSEINTKMSNDRKDFAILGNGYSLDFLPTSYYWWSNSATNPSVTFDNIDLYGSNWYGPITMRDSFKGGCHSTYRNVNYSGSQVTASFQSIVTFEGVNNIHSNDTTYKSFDGTARTMLTKQQAGLESHTLIFTEHSKTNLEVDQGDGVILGGYYCNVGDVSHIQPSLTLKDNATVSIKTNGNSGENKNWGATQAIPSAINIQRNGRVDIGKNAKLVTETAKSTKRVPVYLGLTNNTSDDSKNWETTINMDTNSEFIITNGGPIPKSYGAVMLQNKSSINVGNAAKMVLNANNMTTQASGVLMGVNSKINVAKKSELTINKNGGIGNILTLSANSSFNVSDEGVAKFVSDGEGNSTDSMIYGADKSTFIIGERGLFTSQIKNGSGKRTMLDFATGANFQFANARRIDLDVRGNSNASLIGMDAGSFLADIQAVKGWTKADADKGDSQPTYDWSPMYGMNISYADDNIKKIIANSLTYKMRDDFIEHYDTNKLSRVLFDYIPDVHLGFDELSDNPDLSSSQVFKGVVNQGSSVAFYKVVDEKDPSKDVLLPHATVASPVEGEDKKYHLVTKNETYQFDVPSDMKLVAGDKIKAYGFLNGKSDSVINVVQDKTPPTAKGKNYYVPVNSTAPDAEDLVQDVADTNPNNTGFTYQYNTENPLDKIQSLMSELGEHAIKVDVSDEAGNTATIDTTLTVVESDSHIKADDVSIKYKDLRNMSKKEIENDILSKGNISAYKLLNGQKVDLTKYVTIKDLGGLDDTENIKTTPYTVSLVVPAKDAGEGIYDDIVKTMNVRVTNIDSVLTVSFVNEADKVLDHYTTTIKALVGDTLDLTKDKTIQEKRDLLAKDGYLLGSGPKNETAFNVADSEMVIVYHVEGTVMIQSVPTVLDFGTVKYIASPNRVEKPMYDKELIVSDTRANASSGWSMYAQMTAPLQSADGNKLEDVIHYVSKGEDKVLSDQSQPIFHYKENKASVYDISHDWGDKPKSDGIKLDLGSSGDVYTGSYTGEITWKIMEGQP</sequence>
<proteinExistence type="predicted"/>
<reference evidence="1 2" key="1">
    <citation type="submission" date="2017-05" db="EMBL/GenBank/DDBJ databases">
        <title>Vagococcus spp. assemblies.</title>
        <authorList>
            <person name="Gulvik C.A."/>
        </authorList>
    </citation>
    <scope>NUCLEOTIDE SEQUENCE [LARGE SCALE GENOMIC DNA]</scope>
    <source>
        <strain evidence="1 2">SS1994</strain>
    </source>
</reference>
<gene>
    <name evidence="1" type="ORF">CBF36_00035</name>
</gene>
<keyword evidence="2" id="KW-1185">Reference proteome</keyword>
<dbReference type="Proteomes" id="UP000288490">
    <property type="component" value="Unassembled WGS sequence"/>
</dbReference>
<dbReference type="RefSeq" id="WP_125955504.1">
    <property type="nucleotide sequence ID" value="NZ_NGJT01000001.1"/>
</dbReference>
<dbReference type="EMBL" id="NGJT01000001">
    <property type="protein sequence ID" value="RST96159.1"/>
    <property type="molecule type" value="Genomic_DNA"/>
</dbReference>
<organism evidence="1 2">
    <name type="scientific">Vagococcus bubulae</name>
    <dbReference type="NCBI Taxonomy" id="1977868"/>
    <lineage>
        <taxon>Bacteria</taxon>
        <taxon>Bacillati</taxon>
        <taxon>Bacillota</taxon>
        <taxon>Bacilli</taxon>
        <taxon>Lactobacillales</taxon>
        <taxon>Enterococcaceae</taxon>
        <taxon>Vagococcus</taxon>
    </lineage>
</organism>
<evidence type="ECO:0000313" key="2">
    <source>
        <dbReference type="Proteomes" id="UP000288490"/>
    </source>
</evidence>
<comment type="caution">
    <text evidence="1">The sequence shown here is derived from an EMBL/GenBank/DDBJ whole genome shotgun (WGS) entry which is preliminary data.</text>
</comment>
<accession>A0A429ZR80</accession>
<evidence type="ECO:0000313" key="1">
    <source>
        <dbReference type="EMBL" id="RST96159.1"/>
    </source>
</evidence>
<name>A0A429ZR80_9ENTE</name>
<dbReference type="AlphaFoldDB" id="A0A429ZR80"/>
<evidence type="ECO:0008006" key="3">
    <source>
        <dbReference type="Google" id="ProtNLM"/>
    </source>
</evidence>
<dbReference type="InterPro" id="IPR046776">
    <property type="entry name" value="Pectate_lyase_5"/>
</dbReference>